<dbReference type="AlphaFoldDB" id="A0A8J7F1F4"/>
<evidence type="ECO:0000313" key="1">
    <source>
        <dbReference type="EMBL" id="MBE9212895.1"/>
    </source>
</evidence>
<dbReference type="EMBL" id="JADEWL010000021">
    <property type="protein sequence ID" value="MBE9212895.1"/>
    <property type="molecule type" value="Genomic_DNA"/>
</dbReference>
<dbReference type="Proteomes" id="UP000620559">
    <property type="component" value="Unassembled WGS sequence"/>
</dbReference>
<reference evidence="1" key="1">
    <citation type="submission" date="2020-10" db="EMBL/GenBank/DDBJ databases">
        <authorList>
            <person name="Castelo-Branco R."/>
            <person name="Eusebio N."/>
            <person name="Adriana R."/>
            <person name="Vieira A."/>
            <person name="Brugerolle De Fraissinette N."/>
            <person name="Rezende De Castro R."/>
            <person name="Schneider M.P."/>
            <person name="Vasconcelos V."/>
            <person name="Leao P.N."/>
        </authorList>
    </citation>
    <scope>NUCLEOTIDE SEQUENCE</scope>
    <source>
        <strain evidence="1">LEGE 06105</strain>
    </source>
</reference>
<proteinExistence type="predicted"/>
<dbReference type="RefSeq" id="WP_193919266.1">
    <property type="nucleotide sequence ID" value="NZ_JADEWL010000021.1"/>
</dbReference>
<comment type="caution">
    <text evidence="1">The sequence shown here is derived from an EMBL/GenBank/DDBJ whole genome shotgun (WGS) entry which is preliminary data.</text>
</comment>
<accession>A0A8J7F1F4</accession>
<name>A0A8J7F1F4_9CYAN</name>
<sequence length="57" mass="6290">MGGNGYQAALRRLRDIACLTDRLAQAEMAIATINHRLQMYSNTIPTTAYKTVLFMGG</sequence>
<keyword evidence="2" id="KW-1185">Reference proteome</keyword>
<protein>
    <submittedName>
        <fullName evidence="1">Uncharacterized protein</fullName>
    </submittedName>
</protein>
<organism evidence="1 2">
    <name type="scientific">Plectonema cf. radiosum LEGE 06105</name>
    <dbReference type="NCBI Taxonomy" id="945769"/>
    <lineage>
        <taxon>Bacteria</taxon>
        <taxon>Bacillati</taxon>
        <taxon>Cyanobacteriota</taxon>
        <taxon>Cyanophyceae</taxon>
        <taxon>Oscillatoriophycideae</taxon>
        <taxon>Oscillatoriales</taxon>
        <taxon>Microcoleaceae</taxon>
        <taxon>Plectonema</taxon>
    </lineage>
</organism>
<gene>
    <name evidence="1" type="ORF">IQ247_09350</name>
</gene>
<evidence type="ECO:0000313" key="2">
    <source>
        <dbReference type="Proteomes" id="UP000620559"/>
    </source>
</evidence>